<reference evidence="2 3" key="2">
    <citation type="submission" date="2020-03" db="EMBL/GenBank/DDBJ databases">
        <authorList>
            <person name="Ichikawa N."/>
            <person name="Kimura A."/>
            <person name="Kitahashi Y."/>
            <person name="Uohara A."/>
        </authorList>
    </citation>
    <scope>NUCLEOTIDE SEQUENCE [LARGE SCALE GENOMIC DNA]</scope>
    <source>
        <strain evidence="2 3">NBRC 108638</strain>
    </source>
</reference>
<comment type="similarity">
    <text evidence="1">Belongs to the ROK (NagC/XylR) family.</text>
</comment>
<comment type="caution">
    <text evidence="2">The sequence shown here is derived from an EMBL/GenBank/DDBJ whole genome shotgun (WGS) entry which is preliminary data.</text>
</comment>
<evidence type="ECO:0008006" key="4">
    <source>
        <dbReference type="Google" id="ProtNLM"/>
    </source>
</evidence>
<reference evidence="2 3" key="1">
    <citation type="submission" date="2020-03" db="EMBL/GenBank/DDBJ databases">
        <title>Whole genome shotgun sequence of Phytohabitans rumicis NBRC 108638.</title>
        <authorList>
            <person name="Komaki H."/>
            <person name="Tamura T."/>
        </authorList>
    </citation>
    <scope>NUCLEOTIDE SEQUENCE [LARGE SCALE GENOMIC DNA]</scope>
    <source>
        <strain evidence="2 3">NBRC 108638</strain>
    </source>
</reference>
<keyword evidence="3" id="KW-1185">Reference proteome</keyword>
<dbReference type="PROSITE" id="PS01125">
    <property type="entry name" value="ROK"/>
    <property type="match status" value="1"/>
</dbReference>
<dbReference type="PANTHER" id="PTHR18964">
    <property type="entry name" value="ROK (REPRESSOR, ORF, KINASE) FAMILY"/>
    <property type="match status" value="1"/>
</dbReference>
<dbReference type="PANTHER" id="PTHR18964:SF169">
    <property type="entry name" value="N-ACETYLMANNOSAMINE KINASE"/>
    <property type="match status" value="1"/>
</dbReference>
<dbReference type="Proteomes" id="UP000482960">
    <property type="component" value="Unassembled WGS sequence"/>
</dbReference>
<dbReference type="Pfam" id="PF00480">
    <property type="entry name" value="ROK"/>
    <property type="match status" value="1"/>
</dbReference>
<gene>
    <name evidence="2" type="ORF">Prum_028290</name>
</gene>
<protein>
    <recommendedName>
        <fullName evidence="4">ROK family protein</fullName>
    </recommendedName>
</protein>
<dbReference type="AlphaFoldDB" id="A0A6V8L532"/>
<accession>A0A6V8L532</accession>
<organism evidence="2 3">
    <name type="scientific">Phytohabitans rumicis</name>
    <dbReference type="NCBI Taxonomy" id="1076125"/>
    <lineage>
        <taxon>Bacteria</taxon>
        <taxon>Bacillati</taxon>
        <taxon>Actinomycetota</taxon>
        <taxon>Actinomycetes</taxon>
        <taxon>Micromonosporales</taxon>
        <taxon>Micromonosporaceae</taxon>
    </lineage>
</organism>
<dbReference type="InterPro" id="IPR000600">
    <property type="entry name" value="ROK"/>
</dbReference>
<dbReference type="SUPFAM" id="SSF53067">
    <property type="entry name" value="Actin-like ATPase domain"/>
    <property type="match status" value="1"/>
</dbReference>
<dbReference type="InterPro" id="IPR049874">
    <property type="entry name" value="ROK_cs"/>
</dbReference>
<evidence type="ECO:0000256" key="1">
    <source>
        <dbReference type="ARBA" id="ARBA00006479"/>
    </source>
</evidence>
<evidence type="ECO:0000313" key="3">
    <source>
        <dbReference type="Proteomes" id="UP000482960"/>
    </source>
</evidence>
<dbReference type="InterPro" id="IPR043129">
    <property type="entry name" value="ATPase_NBD"/>
</dbReference>
<name>A0A6V8L532_9ACTN</name>
<dbReference type="RefSeq" id="WP_218577225.1">
    <property type="nucleotide sequence ID" value="NZ_BLPG01000001.1"/>
</dbReference>
<evidence type="ECO:0000313" key="2">
    <source>
        <dbReference type="EMBL" id="GFJ89187.1"/>
    </source>
</evidence>
<proteinExistence type="inferred from homology"/>
<sequence>MTGPVLAVDVGGTKLAAAVVEPDGTLRDRVTVPTPADGQKAAAALDRLAREVAAKGPAGRLVGLGVGSAGPLDLNAGTVSPVNITDWRPFPILDALRPVLPGRPAVLAGDGQCMALGEYWRGGYTTRAMLGMVVSTGVGGGLVLDGRIHPGVTGNAGHIGHIVVDLDGPPCPCGGRGCVEAIASGPR</sequence>
<dbReference type="Gene3D" id="3.30.420.40">
    <property type="match status" value="2"/>
</dbReference>
<dbReference type="EMBL" id="BLPG01000001">
    <property type="protein sequence ID" value="GFJ89187.1"/>
    <property type="molecule type" value="Genomic_DNA"/>
</dbReference>